<reference evidence="1" key="1">
    <citation type="submission" date="2022-11" db="EMBL/GenBank/DDBJ databases">
        <title>Genome Resource of Sclerotinia nivalis Strain SnTB1, a Plant Pathogen Isolated from American Ginseng.</title>
        <authorList>
            <person name="Fan S."/>
        </authorList>
    </citation>
    <scope>NUCLEOTIDE SEQUENCE</scope>
    <source>
        <strain evidence="1">SnTB1</strain>
    </source>
</reference>
<sequence length="150" mass="17444">MYTYYNLSPWSRTLICVILEHMIFGWVISSSSSAFLQCYDSETIISTTQTPVSNQTILADDMQMFCEFPGRLGESCRSLLQKKLRGMKNGQSHLRTLECMTWGTVITQGVKRQNGCSSWFYRSGPTLFLVQMRRFVSRFESRLEKSWVYD</sequence>
<name>A0A9X0DJP0_9HELO</name>
<keyword evidence="2" id="KW-1185">Reference proteome</keyword>
<organism evidence="1 2">
    <name type="scientific">Sclerotinia nivalis</name>
    <dbReference type="NCBI Taxonomy" id="352851"/>
    <lineage>
        <taxon>Eukaryota</taxon>
        <taxon>Fungi</taxon>
        <taxon>Dikarya</taxon>
        <taxon>Ascomycota</taxon>
        <taxon>Pezizomycotina</taxon>
        <taxon>Leotiomycetes</taxon>
        <taxon>Helotiales</taxon>
        <taxon>Sclerotiniaceae</taxon>
        <taxon>Sclerotinia</taxon>
    </lineage>
</organism>
<accession>A0A9X0DJP0</accession>
<gene>
    <name evidence="1" type="ORF">OCU04_005153</name>
</gene>
<dbReference type="AlphaFoldDB" id="A0A9X0DJP0"/>
<dbReference type="Proteomes" id="UP001152300">
    <property type="component" value="Unassembled WGS sequence"/>
</dbReference>
<evidence type="ECO:0000313" key="1">
    <source>
        <dbReference type="EMBL" id="KAJ8066061.1"/>
    </source>
</evidence>
<dbReference type="EMBL" id="JAPEIS010000005">
    <property type="protein sequence ID" value="KAJ8066061.1"/>
    <property type="molecule type" value="Genomic_DNA"/>
</dbReference>
<comment type="caution">
    <text evidence="1">The sequence shown here is derived from an EMBL/GenBank/DDBJ whole genome shotgun (WGS) entry which is preliminary data.</text>
</comment>
<proteinExistence type="predicted"/>
<protein>
    <submittedName>
        <fullName evidence="1">Uncharacterized protein</fullName>
    </submittedName>
</protein>
<evidence type="ECO:0000313" key="2">
    <source>
        <dbReference type="Proteomes" id="UP001152300"/>
    </source>
</evidence>